<dbReference type="STRING" id="169765.AWC15_11855"/>
<organism evidence="2 3">
    <name type="scientific">Mycobacterium lacus</name>
    <dbReference type="NCBI Taxonomy" id="169765"/>
    <lineage>
        <taxon>Bacteria</taxon>
        <taxon>Bacillati</taxon>
        <taxon>Actinomycetota</taxon>
        <taxon>Actinomycetes</taxon>
        <taxon>Mycobacteriales</taxon>
        <taxon>Mycobacteriaceae</taxon>
        <taxon>Mycobacterium</taxon>
    </lineage>
</organism>
<dbReference type="InterPro" id="IPR051164">
    <property type="entry name" value="NmrA-like_oxidored"/>
</dbReference>
<dbReference type="Pfam" id="PF13460">
    <property type="entry name" value="NAD_binding_10"/>
    <property type="match status" value="1"/>
</dbReference>
<dbReference type="InterPro" id="IPR016040">
    <property type="entry name" value="NAD(P)-bd_dom"/>
</dbReference>
<dbReference type="KEGG" id="mlj:MLAC_02520"/>
<reference evidence="2 3" key="1">
    <citation type="journal article" date="2019" name="Emerg. Microbes Infect.">
        <title>Comprehensive subspecies identification of 175 nontuberculous mycobacteria species based on 7547 genomic profiles.</title>
        <authorList>
            <person name="Matsumoto Y."/>
            <person name="Kinjo T."/>
            <person name="Motooka D."/>
            <person name="Nabeya D."/>
            <person name="Jung N."/>
            <person name="Uechi K."/>
            <person name="Horii T."/>
            <person name="Iida T."/>
            <person name="Fujita J."/>
            <person name="Nakamura S."/>
        </authorList>
    </citation>
    <scope>NUCLEOTIDE SEQUENCE [LARGE SCALE GENOMIC DNA]</scope>
    <source>
        <strain evidence="2 3">JCM 15657</strain>
    </source>
</reference>
<dbReference type="PANTHER" id="PTHR42748">
    <property type="entry name" value="NITROGEN METABOLITE REPRESSION PROTEIN NMRA FAMILY MEMBER"/>
    <property type="match status" value="1"/>
</dbReference>
<gene>
    <name evidence="2" type="ORF">MLAC_02520</name>
</gene>
<evidence type="ECO:0000313" key="2">
    <source>
        <dbReference type="EMBL" id="BBX94958.1"/>
    </source>
</evidence>
<sequence>MKVLVIGGSGLIGSRVVAKLIKLGHEAVPGSPRSGVNTVTGEGLAEAVAGVHTVVDVSNSPSFADDDVMHFFTTSTKNLLAAERAAGVQHHVALSIVGTDRVPESGYLRAKAAQEKLIEESEAPYSIVRATQFLEFVKGSADSATDGDTVRLPHAAIQPIAAEDVATAVTRATVGQPLNGITNIAGPDKFGMDDLIRTALAAYGDPRQVVTDPTARYFGAMLDDHSIVPVDGEDVTVYPTSLSDVVASRTSDRLR</sequence>
<dbReference type="SUPFAM" id="SSF51735">
    <property type="entry name" value="NAD(P)-binding Rossmann-fold domains"/>
    <property type="match status" value="1"/>
</dbReference>
<evidence type="ECO:0000313" key="3">
    <source>
        <dbReference type="Proteomes" id="UP000466396"/>
    </source>
</evidence>
<proteinExistence type="predicted"/>
<keyword evidence="1" id="KW-0521">NADP</keyword>
<evidence type="ECO:0000256" key="1">
    <source>
        <dbReference type="ARBA" id="ARBA00022857"/>
    </source>
</evidence>
<dbReference type="AlphaFoldDB" id="A0A1X1YW06"/>
<accession>A0A1X1YW06</accession>
<name>A0A1X1YW06_9MYCO</name>
<dbReference type="OrthoDB" id="9771302at2"/>
<dbReference type="PANTHER" id="PTHR42748:SF3">
    <property type="entry name" value="BLL4366 PROTEIN"/>
    <property type="match status" value="1"/>
</dbReference>
<dbReference type="RefSeq" id="WP_085156032.1">
    <property type="nucleotide sequence ID" value="NZ_AP022581.1"/>
</dbReference>
<dbReference type="InterPro" id="IPR036291">
    <property type="entry name" value="NAD(P)-bd_dom_sf"/>
</dbReference>
<dbReference type="EMBL" id="AP022581">
    <property type="protein sequence ID" value="BBX94958.1"/>
    <property type="molecule type" value="Genomic_DNA"/>
</dbReference>
<keyword evidence="3" id="KW-1185">Reference proteome</keyword>
<dbReference type="Proteomes" id="UP000466396">
    <property type="component" value="Chromosome"/>
</dbReference>
<dbReference type="Gene3D" id="3.40.50.720">
    <property type="entry name" value="NAD(P)-binding Rossmann-like Domain"/>
    <property type="match status" value="1"/>
</dbReference>
<protein>
    <submittedName>
        <fullName evidence="2">LysR family transcriptional regulator</fullName>
    </submittedName>
</protein>